<evidence type="ECO:0000259" key="3">
    <source>
        <dbReference type="Pfam" id="PF00171"/>
    </source>
</evidence>
<evidence type="ECO:0000256" key="2">
    <source>
        <dbReference type="SAM" id="Phobius"/>
    </source>
</evidence>
<dbReference type="EMBL" id="MN738761">
    <property type="protein sequence ID" value="QHS83651.1"/>
    <property type="molecule type" value="Genomic_DNA"/>
</dbReference>
<keyword evidence="1" id="KW-0560">Oxidoreductase</keyword>
<dbReference type="AlphaFoldDB" id="A0A6C0AWJ3"/>
<dbReference type="Pfam" id="PF00171">
    <property type="entry name" value="Aldedh"/>
    <property type="match status" value="1"/>
</dbReference>
<keyword evidence="2" id="KW-1133">Transmembrane helix</keyword>
<dbReference type="GO" id="GO:0016620">
    <property type="term" value="F:oxidoreductase activity, acting on the aldehyde or oxo group of donors, NAD or NADP as acceptor"/>
    <property type="evidence" value="ECO:0007669"/>
    <property type="project" value="InterPro"/>
</dbReference>
<reference evidence="4" key="1">
    <citation type="journal article" date="2020" name="Nature">
        <title>Giant virus diversity and host interactions through global metagenomics.</title>
        <authorList>
            <person name="Schulz F."/>
            <person name="Roux S."/>
            <person name="Paez-Espino D."/>
            <person name="Jungbluth S."/>
            <person name="Walsh D.A."/>
            <person name="Denef V.J."/>
            <person name="McMahon K.D."/>
            <person name="Konstantinidis K.T."/>
            <person name="Eloe-Fadrosh E.A."/>
            <person name="Kyrpides N.C."/>
            <person name="Woyke T."/>
        </authorList>
    </citation>
    <scope>NUCLEOTIDE SEQUENCE</scope>
    <source>
        <strain evidence="4">GVMAG-S-ERX555961-36</strain>
    </source>
</reference>
<dbReference type="PANTHER" id="PTHR43353:SF3">
    <property type="entry name" value="ALDEHYDE DEHYDROGENASE-RELATED"/>
    <property type="match status" value="1"/>
</dbReference>
<sequence length="538" mass="61831">MEKLSKRHLTFSSSEIRERKLLAMRVLKSVESDKWSYVDDWIKDSCLLEKYENSSKSAMMRLIMGSTMKKWLTTFLHGKITNQKLKILDGRYSLYGPFFCDNLKIELLCDINTPEKELNIYDECSNPGTVSLVLGAGNMNFLSIIDVFERVFIHKECVFLKHHPLRPFLYEPYSIILEPLISENIVHMVYDTSLKSELIKNPHVSHIHFTGSENTYKAITKELSSETNVTAELGCATPWIIMPGYWTDKEIKNAVKQIVIAKISGGGSYCMSAQVILIPRHWKQKEIFCISLNEELKKQTPEPAYYPGSIKRKNEIVENCFEFLENFDNSITSYPSIMKRTSERNNDVVLIDCGILNGNSSFNNYCFDKEVFCPVLVKGEIDYEEGNTDDYLERVCDFANKELHGSLSCSVLFPDSLHSEYIIEKCIKLLDYGTIAINIWSVIGYMAALVGGTWGAHYNDRKSGRGRIGNIYKIKYVSKTIIRGQKLENETNFTRPLPPKIIINLIYLLTVKCSTFFEKCVALLKFIFFKSYRCDLDN</sequence>
<feature type="transmembrane region" description="Helical" evidence="2">
    <location>
        <begin position="435"/>
        <end position="457"/>
    </location>
</feature>
<dbReference type="InterPro" id="IPR050740">
    <property type="entry name" value="Aldehyde_DH_Superfamily"/>
</dbReference>
<feature type="domain" description="Aldehyde dehydrogenase" evidence="3">
    <location>
        <begin position="183"/>
        <end position="477"/>
    </location>
</feature>
<keyword evidence="2" id="KW-0472">Membrane</keyword>
<dbReference type="InterPro" id="IPR016163">
    <property type="entry name" value="Ald_DH_C"/>
</dbReference>
<accession>A0A6C0AWJ3</accession>
<dbReference type="SUPFAM" id="SSF53720">
    <property type="entry name" value="ALDH-like"/>
    <property type="match status" value="1"/>
</dbReference>
<dbReference type="Gene3D" id="3.40.309.10">
    <property type="entry name" value="Aldehyde Dehydrogenase, Chain A, domain 2"/>
    <property type="match status" value="1"/>
</dbReference>
<dbReference type="InterPro" id="IPR016162">
    <property type="entry name" value="Ald_DH_N"/>
</dbReference>
<keyword evidence="2" id="KW-0812">Transmembrane</keyword>
<name>A0A6C0AWJ3_9ZZZZ</name>
<dbReference type="PANTHER" id="PTHR43353">
    <property type="entry name" value="SUCCINATE-SEMIALDEHYDE DEHYDROGENASE, MITOCHONDRIAL"/>
    <property type="match status" value="1"/>
</dbReference>
<evidence type="ECO:0000313" key="4">
    <source>
        <dbReference type="EMBL" id="QHS83651.1"/>
    </source>
</evidence>
<dbReference type="InterPro" id="IPR015590">
    <property type="entry name" value="Aldehyde_DH_dom"/>
</dbReference>
<proteinExistence type="predicted"/>
<dbReference type="InterPro" id="IPR016161">
    <property type="entry name" value="Ald_DH/histidinol_DH"/>
</dbReference>
<evidence type="ECO:0000256" key="1">
    <source>
        <dbReference type="ARBA" id="ARBA00023002"/>
    </source>
</evidence>
<organism evidence="4">
    <name type="scientific">viral metagenome</name>
    <dbReference type="NCBI Taxonomy" id="1070528"/>
    <lineage>
        <taxon>unclassified sequences</taxon>
        <taxon>metagenomes</taxon>
        <taxon>organismal metagenomes</taxon>
    </lineage>
</organism>
<dbReference type="Gene3D" id="3.40.605.10">
    <property type="entry name" value="Aldehyde Dehydrogenase, Chain A, domain 1"/>
    <property type="match status" value="1"/>
</dbReference>
<protein>
    <recommendedName>
        <fullName evidence="3">Aldehyde dehydrogenase domain-containing protein</fullName>
    </recommendedName>
</protein>